<dbReference type="PANTHER" id="PTHR33168">
    <property type="entry name" value="STRESS INDUCED PROTEIN-RELATED"/>
    <property type="match status" value="1"/>
</dbReference>
<evidence type="ECO:0000313" key="1">
    <source>
        <dbReference type="EMBL" id="KAK9069752.1"/>
    </source>
</evidence>
<dbReference type="EMBL" id="JBCNJP010000012">
    <property type="protein sequence ID" value="KAK9069752.1"/>
    <property type="molecule type" value="Genomic_DNA"/>
</dbReference>
<dbReference type="AlphaFoldDB" id="A0AAP0DC19"/>
<reference evidence="1 2" key="1">
    <citation type="submission" date="2024-04" db="EMBL/GenBank/DDBJ databases">
        <title>The reference genome of an endangered Asteraceae, Deinandra increscens subsp. villosa, native to the Central Coast of California.</title>
        <authorList>
            <person name="Guilliams M."/>
            <person name="Hasenstab-Lehman K."/>
            <person name="Meyer R."/>
            <person name="Mcevoy S."/>
        </authorList>
    </citation>
    <scope>NUCLEOTIDE SEQUENCE [LARGE SCALE GENOMIC DNA]</scope>
    <source>
        <tissue evidence="1">Leaf</tissue>
    </source>
</reference>
<keyword evidence="2" id="KW-1185">Reference proteome</keyword>
<gene>
    <name evidence="1" type="ORF">SSX86_010146</name>
</gene>
<sequence length="107" mass="12498">MEVTLGWWCNSGSRSQIRQQFKIDNRVFITVSINGGLRTSIWRILWRKVKKDTKKRVNRVSSSSPFCYDPCEYAQNFDHGFMSNDYDDLSRSFSARFAVPTMVFARG</sequence>
<name>A0AAP0DC19_9ASTR</name>
<dbReference type="Proteomes" id="UP001408789">
    <property type="component" value="Unassembled WGS sequence"/>
</dbReference>
<accession>A0AAP0DC19</accession>
<protein>
    <submittedName>
        <fullName evidence="1">Uncharacterized protein</fullName>
    </submittedName>
</protein>
<proteinExistence type="predicted"/>
<evidence type="ECO:0000313" key="2">
    <source>
        <dbReference type="Proteomes" id="UP001408789"/>
    </source>
</evidence>
<organism evidence="1 2">
    <name type="scientific">Deinandra increscens subsp. villosa</name>
    <dbReference type="NCBI Taxonomy" id="3103831"/>
    <lineage>
        <taxon>Eukaryota</taxon>
        <taxon>Viridiplantae</taxon>
        <taxon>Streptophyta</taxon>
        <taxon>Embryophyta</taxon>
        <taxon>Tracheophyta</taxon>
        <taxon>Spermatophyta</taxon>
        <taxon>Magnoliopsida</taxon>
        <taxon>eudicotyledons</taxon>
        <taxon>Gunneridae</taxon>
        <taxon>Pentapetalae</taxon>
        <taxon>asterids</taxon>
        <taxon>campanulids</taxon>
        <taxon>Asterales</taxon>
        <taxon>Asteraceae</taxon>
        <taxon>Asteroideae</taxon>
        <taxon>Heliantheae alliance</taxon>
        <taxon>Madieae</taxon>
        <taxon>Madiinae</taxon>
        <taxon>Deinandra</taxon>
    </lineage>
</organism>
<comment type="caution">
    <text evidence="1">The sequence shown here is derived from an EMBL/GenBank/DDBJ whole genome shotgun (WGS) entry which is preliminary data.</text>
</comment>